<feature type="compositionally biased region" description="Low complexity" evidence="1">
    <location>
        <begin position="52"/>
        <end position="69"/>
    </location>
</feature>
<accession>A0A5S9P174</accession>
<keyword evidence="2" id="KW-0812">Transmembrane</keyword>
<organism evidence="3 4">
    <name type="scientific">Starkeya nomas</name>
    <dbReference type="NCBI Taxonomy" id="2666134"/>
    <lineage>
        <taxon>Bacteria</taxon>
        <taxon>Pseudomonadati</taxon>
        <taxon>Pseudomonadota</taxon>
        <taxon>Alphaproteobacteria</taxon>
        <taxon>Hyphomicrobiales</taxon>
        <taxon>Xanthobacteraceae</taxon>
        <taxon>Starkeya</taxon>
    </lineage>
</organism>
<evidence type="ECO:0000313" key="3">
    <source>
        <dbReference type="EMBL" id="CAA0096973.1"/>
    </source>
</evidence>
<evidence type="ECO:0000313" key="4">
    <source>
        <dbReference type="Proteomes" id="UP000433050"/>
    </source>
</evidence>
<dbReference type="EMBL" id="CACSAS010000001">
    <property type="protein sequence ID" value="CAA0096973.1"/>
    <property type="molecule type" value="Genomic_DNA"/>
</dbReference>
<evidence type="ECO:0000256" key="2">
    <source>
        <dbReference type="SAM" id="Phobius"/>
    </source>
</evidence>
<keyword evidence="2" id="KW-0472">Membrane</keyword>
<proteinExistence type="predicted"/>
<feature type="region of interest" description="Disordered" evidence="1">
    <location>
        <begin position="47"/>
        <end position="69"/>
    </location>
</feature>
<protein>
    <submittedName>
        <fullName evidence="3">Uncharacterized protein</fullName>
    </submittedName>
</protein>
<gene>
    <name evidence="3" type="ORF">STARVERO_02079</name>
</gene>
<keyword evidence="4" id="KW-1185">Reference proteome</keyword>
<dbReference type="RefSeq" id="WP_159598805.1">
    <property type="nucleotide sequence ID" value="NZ_CACSAS010000001.1"/>
</dbReference>
<sequence length="69" mass="7738">MYPNEQHPLRHRRHRPTRYASTHALMTRMAVMMSVLFALSMVLSHLSRPDSADAPAAAPVDTLVPTTAR</sequence>
<dbReference type="AlphaFoldDB" id="A0A5S9P174"/>
<reference evidence="3 4" key="1">
    <citation type="submission" date="2019-12" db="EMBL/GenBank/DDBJ databases">
        <authorList>
            <person name="Reyes-Prieto M."/>
        </authorList>
    </citation>
    <scope>NUCLEOTIDE SEQUENCE [LARGE SCALE GENOMIC DNA]</scope>
    <source>
        <strain evidence="3">HF14-78462</strain>
    </source>
</reference>
<keyword evidence="2" id="KW-1133">Transmembrane helix</keyword>
<name>A0A5S9P174_9HYPH</name>
<evidence type="ECO:0000256" key="1">
    <source>
        <dbReference type="SAM" id="MobiDB-lite"/>
    </source>
</evidence>
<feature type="transmembrane region" description="Helical" evidence="2">
    <location>
        <begin position="20"/>
        <end position="43"/>
    </location>
</feature>
<dbReference type="Proteomes" id="UP000433050">
    <property type="component" value="Unassembled WGS sequence"/>
</dbReference>